<accession>A0AAD3Y7F7</accession>
<dbReference type="PANTHER" id="PTHR11954">
    <property type="entry name" value="D-DOPACHROME DECARBOXYLASE"/>
    <property type="match status" value="1"/>
</dbReference>
<dbReference type="AlphaFoldDB" id="A0AAD3Y7F7"/>
<evidence type="ECO:0008006" key="4">
    <source>
        <dbReference type="Google" id="ProtNLM"/>
    </source>
</evidence>
<comment type="caution">
    <text evidence="2">The sequence shown here is derived from an EMBL/GenBank/DDBJ whole genome shotgun (WGS) entry which is preliminary data.</text>
</comment>
<proteinExistence type="inferred from homology"/>
<organism evidence="2 3">
    <name type="scientific">Nepenthes gracilis</name>
    <name type="common">Slender pitcher plant</name>
    <dbReference type="NCBI Taxonomy" id="150966"/>
    <lineage>
        <taxon>Eukaryota</taxon>
        <taxon>Viridiplantae</taxon>
        <taxon>Streptophyta</taxon>
        <taxon>Embryophyta</taxon>
        <taxon>Tracheophyta</taxon>
        <taxon>Spermatophyta</taxon>
        <taxon>Magnoliopsida</taxon>
        <taxon>eudicotyledons</taxon>
        <taxon>Gunneridae</taxon>
        <taxon>Pentapetalae</taxon>
        <taxon>Caryophyllales</taxon>
        <taxon>Nepenthaceae</taxon>
        <taxon>Nepenthes</taxon>
    </lineage>
</organism>
<dbReference type="InterPro" id="IPR014347">
    <property type="entry name" value="Tautomerase/MIF_sf"/>
</dbReference>
<gene>
    <name evidence="2" type="ORF">Nepgr_031857</name>
</gene>
<dbReference type="GO" id="GO:0005615">
    <property type="term" value="C:extracellular space"/>
    <property type="evidence" value="ECO:0007669"/>
    <property type="project" value="TreeGrafter"/>
</dbReference>
<name>A0AAD3Y7F7_NEPGR</name>
<evidence type="ECO:0000256" key="1">
    <source>
        <dbReference type="ARBA" id="ARBA00005851"/>
    </source>
</evidence>
<dbReference type="Proteomes" id="UP001279734">
    <property type="component" value="Unassembled WGS sequence"/>
</dbReference>
<evidence type="ECO:0000313" key="3">
    <source>
        <dbReference type="Proteomes" id="UP001279734"/>
    </source>
</evidence>
<dbReference type="Gene3D" id="3.30.429.10">
    <property type="entry name" value="Macrophage Migration Inhibitory Factor"/>
    <property type="match status" value="1"/>
</dbReference>
<dbReference type="EMBL" id="BSYO01000037">
    <property type="protein sequence ID" value="GMH30014.1"/>
    <property type="molecule type" value="Genomic_DNA"/>
</dbReference>
<dbReference type="InterPro" id="IPR001398">
    <property type="entry name" value="Macrophage_inhib_fac"/>
</dbReference>
<evidence type="ECO:0000313" key="2">
    <source>
        <dbReference type="EMBL" id="GMH30014.1"/>
    </source>
</evidence>
<dbReference type="Pfam" id="PF01187">
    <property type="entry name" value="MIF"/>
    <property type="match status" value="1"/>
</dbReference>
<protein>
    <recommendedName>
        <fullName evidence="4">Macrophage migration inhibitory factor</fullName>
    </recommendedName>
</protein>
<reference evidence="2" key="1">
    <citation type="submission" date="2023-05" db="EMBL/GenBank/DDBJ databases">
        <title>Nepenthes gracilis genome sequencing.</title>
        <authorList>
            <person name="Fukushima K."/>
        </authorList>
    </citation>
    <scope>NUCLEOTIDE SEQUENCE</scope>
    <source>
        <strain evidence="2">SING2019-196</strain>
    </source>
</reference>
<dbReference type="PANTHER" id="PTHR11954:SF25">
    <property type="entry name" value="LS1-LIKE PROTEIN"/>
    <property type="match status" value="1"/>
</dbReference>
<sequence>MPALYISTNVNLDGRDLQPVFSNAITALASIIGRPEKNVMVVVKGSVAISFYGTEEPAAFAELLSMGGINGDVKRKLISTIGAILDRHLSIPTTRFFCHVVDVKSYSKL</sequence>
<comment type="similarity">
    <text evidence="1">Belongs to the MIF family.</text>
</comment>
<dbReference type="SUPFAM" id="SSF55331">
    <property type="entry name" value="Tautomerase/MIF"/>
    <property type="match status" value="1"/>
</dbReference>
<dbReference type="GO" id="GO:0050178">
    <property type="term" value="F:phenylpyruvate tautomerase activity"/>
    <property type="evidence" value="ECO:0007669"/>
    <property type="project" value="TreeGrafter"/>
</dbReference>
<keyword evidence="3" id="KW-1185">Reference proteome</keyword>